<dbReference type="EMBL" id="LGUT01002440">
    <property type="protein sequence ID" value="KOG87078.1"/>
    <property type="molecule type" value="Genomic_DNA"/>
</dbReference>
<dbReference type="SUPFAM" id="SSF89082">
    <property type="entry name" value="Antibiotic binding domain of TipA-like multidrug resistance regulators"/>
    <property type="match status" value="1"/>
</dbReference>
<dbReference type="InterPro" id="IPR047057">
    <property type="entry name" value="MerR_fam"/>
</dbReference>
<dbReference type="InterPro" id="IPR009061">
    <property type="entry name" value="DNA-bd_dom_put_sf"/>
</dbReference>
<evidence type="ECO:0000256" key="3">
    <source>
        <dbReference type="ARBA" id="ARBA00023159"/>
    </source>
</evidence>
<keyword evidence="5" id="KW-0175">Coiled coil</keyword>
<gene>
    <name evidence="7" type="ORF">ADK38_27380</name>
</gene>
<dbReference type="SMART" id="SM00422">
    <property type="entry name" value="HTH_MERR"/>
    <property type="match status" value="1"/>
</dbReference>
<dbReference type="RefSeq" id="WP_030878755.1">
    <property type="nucleotide sequence ID" value="NZ_JBIRHZ010000002.1"/>
</dbReference>
<organism evidence="7 8">
    <name type="scientific">Streptomyces varsoviensis</name>
    <dbReference type="NCBI Taxonomy" id="67373"/>
    <lineage>
        <taxon>Bacteria</taxon>
        <taxon>Bacillati</taxon>
        <taxon>Actinomycetota</taxon>
        <taxon>Actinomycetes</taxon>
        <taxon>Kitasatosporales</taxon>
        <taxon>Streptomycetaceae</taxon>
        <taxon>Streptomyces</taxon>
    </lineage>
</organism>
<keyword evidence="4" id="KW-0804">Transcription</keyword>
<evidence type="ECO:0000256" key="1">
    <source>
        <dbReference type="ARBA" id="ARBA00023015"/>
    </source>
</evidence>
<dbReference type="InterPro" id="IPR000551">
    <property type="entry name" value="MerR-type_HTH_dom"/>
</dbReference>
<dbReference type="Proteomes" id="UP000037020">
    <property type="component" value="Unassembled WGS sequence"/>
</dbReference>
<comment type="caution">
    <text evidence="7">The sequence shown here is derived from an EMBL/GenBank/DDBJ whole genome shotgun (WGS) entry which is preliminary data.</text>
</comment>
<evidence type="ECO:0000313" key="7">
    <source>
        <dbReference type="EMBL" id="KOG87078.1"/>
    </source>
</evidence>
<keyword evidence="8" id="KW-1185">Reference proteome</keyword>
<keyword evidence="2" id="KW-0238">DNA-binding</keyword>
<dbReference type="Pfam" id="PF07739">
    <property type="entry name" value="TipAS"/>
    <property type="match status" value="1"/>
</dbReference>
<sequence length="256" mass="29099">MAWSIAEVSRMSGVTSRTLRHYDAIGLLPPARTGSNGLRYYEESELLRLQQILLMRELGVGLREIRAALDSRTDRVTVLREHHQRLLAERHRLETLARTVARTIAELEDQEDTVENNGTMKINRPENLFEGFDPDYDDTEVRERWPAAWEEAQPAIQAMTDADKERWQREVTAQMIRLADLMAAGAPAAHPTVQAEIATHYQGVCQYWTPNAEAYKGLGRTYVEDPRMSANYDKIAPGLAEYQAAAMTVYADDHLN</sequence>
<dbReference type="SUPFAM" id="SSF46955">
    <property type="entry name" value="Putative DNA-binding domain"/>
    <property type="match status" value="1"/>
</dbReference>
<dbReference type="PRINTS" id="PR00040">
    <property type="entry name" value="HTHMERR"/>
</dbReference>
<dbReference type="Gene3D" id="1.10.490.50">
    <property type="entry name" value="Antibiotic binding domain of TipA-like multidrug resistance regulators"/>
    <property type="match status" value="1"/>
</dbReference>
<dbReference type="Pfam" id="PF13411">
    <property type="entry name" value="MerR_1"/>
    <property type="match status" value="1"/>
</dbReference>
<protein>
    <submittedName>
        <fullName evidence="7">MerR family transcriptional regulator</fullName>
    </submittedName>
</protein>
<dbReference type="PROSITE" id="PS00552">
    <property type="entry name" value="HTH_MERR_1"/>
    <property type="match status" value="1"/>
</dbReference>
<proteinExistence type="predicted"/>
<evidence type="ECO:0000313" key="8">
    <source>
        <dbReference type="Proteomes" id="UP000037020"/>
    </source>
</evidence>
<dbReference type="PANTHER" id="PTHR30204:SF90">
    <property type="entry name" value="HTH-TYPE TRANSCRIPTIONAL ACTIVATOR MTA"/>
    <property type="match status" value="1"/>
</dbReference>
<evidence type="ECO:0000256" key="4">
    <source>
        <dbReference type="ARBA" id="ARBA00023163"/>
    </source>
</evidence>
<dbReference type="Gene3D" id="1.10.1660.10">
    <property type="match status" value="1"/>
</dbReference>
<dbReference type="PANTHER" id="PTHR30204">
    <property type="entry name" value="REDOX-CYCLING DRUG-SENSING TRANSCRIPTIONAL ACTIVATOR SOXR"/>
    <property type="match status" value="1"/>
</dbReference>
<feature type="domain" description="HTH merR-type" evidence="6">
    <location>
        <begin position="2"/>
        <end position="71"/>
    </location>
</feature>
<accession>A0ABR5J0Z0</accession>
<reference evidence="7 8" key="1">
    <citation type="submission" date="2015-07" db="EMBL/GenBank/DDBJ databases">
        <authorList>
            <person name="Ju K.-S."/>
            <person name="Doroghazi J.R."/>
            <person name="Metcalf W.W."/>
        </authorList>
    </citation>
    <scope>NUCLEOTIDE SEQUENCE [LARGE SCALE GENOMIC DNA]</scope>
    <source>
        <strain evidence="7 8">NRRL B-3589</strain>
    </source>
</reference>
<feature type="coiled-coil region" evidence="5">
    <location>
        <begin position="90"/>
        <end position="117"/>
    </location>
</feature>
<evidence type="ECO:0000259" key="6">
    <source>
        <dbReference type="PROSITE" id="PS50937"/>
    </source>
</evidence>
<dbReference type="InterPro" id="IPR036244">
    <property type="entry name" value="TipA-like_antibiotic-bd"/>
</dbReference>
<dbReference type="CDD" id="cd01106">
    <property type="entry name" value="HTH_TipAL-Mta"/>
    <property type="match status" value="1"/>
</dbReference>
<evidence type="ECO:0000256" key="2">
    <source>
        <dbReference type="ARBA" id="ARBA00023125"/>
    </source>
</evidence>
<dbReference type="InterPro" id="IPR012925">
    <property type="entry name" value="TipAS_dom"/>
</dbReference>
<evidence type="ECO:0000256" key="5">
    <source>
        <dbReference type="SAM" id="Coils"/>
    </source>
</evidence>
<name>A0ABR5J0Z0_9ACTN</name>
<keyword evidence="3" id="KW-0010">Activator</keyword>
<dbReference type="PROSITE" id="PS50937">
    <property type="entry name" value="HTH_MERR_2"/>
    <property type="match status" value="1"/>
</dbReference>
<keyword evidence="1" id="KW-0805">Transcription regulation</keyword>